<name>A0A562U0V9_9SPHI</name>
<proteinExistence type="inferred from homology"/>
<evidence type="ECO:0000313" key="4">
    <source>
        <dbReference type="Proteomes" id="UP000317010"/>
    </source>
</evidence>
<dbReference type="OrthoDB" id="9815923at2"/>
<comment type="caution">
    <text evidence="3">The sequence shown here is derived from an EMBL/GenBank/DDBJ whole genome shotgun (WGS) entry which is preliminary data.</text>
</comment>
<dbReference type="Pfam" id="PF00535">
    <property type="entry name" value="Glycos_transf_2"/>
    <property type="match status" value="1"/>
</dbReference>
<dbReference type="AlphaFoldDB" id="A0A562U0V9"/>
<dbReference type="RefSeq" id="WP_144913594.1">
    <property type="nucleotide sequence ID" value="NZ_VLLI01000008.1"/>
</dbReference>
<dbReference type="CDD" id="cd02511">
    <property type="entry name" value="Beta4Glucosyltransferase"/>
    <property type="match status" value="1"/>
</dbReference>
<dbReference type="PANTHER" id="PTHR43630">
    <property type="entry name" value="POLY-BETA-1,6-N-ACETYL-D-GLUCOSAMINE SYNTHASE"/>
    <property type="match status" value="1"/>
</dbReference>
<keyword evidence="4" id="KW-1185">Reference proteome</keyword>
<comment type="similarity">
    <text evidence="1">Belongs to the glycosyltransferase 2 family. WaaE/KdtX subfamily.</text>
</comment>
<dbReference type="PANTHER" id="PTHR43630:SF2">
    <property type="entry name" value="GLYCOSYLTRANSFERASE"/>
    <property type="match status" value="1"/>
</dbReference>
<dbReference type="Gene3D" id="3.90.550.10">
    <property type="entry name" value="Spore Coat Polysaccharide Biosynthesis Protein SpsA, Chain A"/>
    <property type="match status" value="1"/>
</dbReference>
<evidence type="ECO:0000313" key="3">
    <source>
        <dbReference type="EMBL" id="TWI98710.1"/>
    </source>
</evidence>
<dbReference type="InterPro" id="IPR001173">
    <property type="entry name" value="Glyco_trans_2-like"/>
</dbReference>
<sequence length="262" mass="30377">MVPVSIVIIAKSEADILAACIDKARLITDDIVVIDSDDTTDLNNIPGCRVLKKRWDGYGANKNKGVDAAKYNWILSIDADEIVDDELIEALHHLQYNDPNIVYDIKFCSYFGKKQIRFGSWGRDHHIRLFNRNKVRWSETMVHETLVLPDTVSIQKAKGHLHHYSVNDAHEYESKGIYYAKLSAKKYFNMGKRTSFIKLYLSPFFGFIKNYIFYMGFLDGREGWDIAKITVKNTRRKYLFLSGMEASQQKKQTYKDSFAVEY</sequence>
<feature type="domain" description="Glycosyltransferase 2-like" evidence="2">
    <location>
        <begin position="5"/>
        <end position="116"/>
    </location>
</feature>
<dbReference type="SUPFAM" id="SSF53448">
    <property type="entry name" value="Nucleotide-diphospho-sugar transferases"/>
    <property type="match status" value="1"/>
</dbReference>
<dbReference type="InterPro" id="IPR029044">
    <property type="entry name" value="Nucleotide-diphossugar_trans"/>
</dbReference>
<organism evidence="3 4">
    <name type="scientific">Mucilaginibacter frigoritolerans</name>
    <dbReference type="NCBI Taxonomy" id="652788"/>
    <lineage>
        <taxon>Bacteria</taxon>
        <taxon>Pseudomonadati</taxon>
        <taxon>Bacteroidota</taxon>
        <taxon>Sphingobacteriia</taxon>
        <taxon>Sphingobacteriales</taxon>
        <taxon>Sphingobacteriaceae</taxon>
        <taxon>Mucilaginibacter</taxon>
    </lineage>
</organism>
<protein>
    <submittedName>
        <fullName evidence="3">(Heptosyl)LPS beta-1,4-glucosyltransferase</fullName>
    </submittedName>
</protein>
<evidence type="ECO:0000256" key="1">
    <source>
        <dbReference type="ARBA" id="ARBA00038494"/>
    </source>
</evidence>
<keyword evidence="3" id="KW-0808">Transferase</keyword>
<gene>
    <name evidence="3" type="ORF">JN11_02898</name>
</gene>
<evidence type="ECO:0000259" key="2">
    <source>
        <dbReference type="Pfam" id="PF00535"/>
    </source>
</evidence>
<dbReference type="GO" id="GO:0016740">
    <property type="term" value="F:transferase activity"/>
    <property type="evidence" value="ECO:0007669"/>
    <property type="project" value="UniProtKB-KW"/>
</dbReference>
<dbReference type="Proteomes" id="UP000317010">
    <property type="component" value="Unassembled WGS sequence"/>
</dbReference>
<accession>A0A562U0V9</accession>
<dbReference type="EMBL" id="VLLI01000008">
    <property type="protein sequence ID" value="TWI98710.1"/>
    <property type="molecule type" value="Genomic_DNA"/>
</dbReference>
<reference evidence="3 4" key="1">
    <citation type="submission" date="2019-07" db="EMBL/GenBank/DDBJ databases">
        <title>Genomic Encyclopedia of Archaeal and Bacterial Type Strains, Phase II (KMG-II): from individual species to whole genera.</title>
        <authorList>
            <person name="Goeker M."/>
        </authorList>
    </citation>
    <scope>NUCLEOTIDE SEQUENCE [LARGE SCALE GENOMIC DNA]</scope>
    <source>
        <strain evidence="3 4">ATCC BAA-1854</strain>
    </source>
</reference>